<dbReference type="SUPFAM" id="SSF50965">
    <property type="entry name" value="Galactose oxidase, central domain"/>
    <property type="match status" value="1"/>
</dbReference>
<name>A0AAD8B3P3_BIOPF</name>
<accession>A0AAD8B3P3</accession>
<dbReference type="AlphaFoldDB" id="A0AAD8B3P3"/>
<sequence length="137" mass="15867">MKLEKHSWQKLRRCPLHAIITNLIIFDDKLYVINRTDHEILIFVYDRKKWKFVIDLPNKNFSVVAKGNCIYVIDGTSSSVNCVSPRETPVLHSEIKFPDMMRNAESALDFDKSILIFCSTDSDERSTVISLEVPVYT</sequence>
<protein>
    <submittedName>
        <fullName evidence="1">Uncharacterized protein</fullName>
    </submittedName>
</protein>
<keyword evidence="2" id="KW-1185">Reference proteome</keyword>
<evidence type="ECO:0000313" key="1">
    <source>
        <dbReference type="EMBL" id="KAK0047489.1"/>
    </source>
</evidence>
<proteinExistence type="predicted"/>
<dbReference type="EMBL" id="JASAOG010000150">
    <property type="protein sequence ID" value="KAK0047489.1"/>
    <property type="molecule type" value="Genomic_DNA"/>
</dbReference>
<reference evidence="1" key="2">
    <citation type="submission" date="2023-04" db="EMBL/GenBank/DDBJ databases">
        <authorList>
            <person name="Bu L."/>
            <person name="Lu L."/>
            <person name="Laidemitt M.R."/>
            <person name="Zhang S.M."/>
            <person name="Mutuku M."/>
            <person name="Mkoji G."/>
            <person name="Steinauer M."/>
            <person name="Loker E.S."/>
        </authorList>
    </citation>
    <scope>NUCLEOTIDE SEQUENCE</scope>
    <source>
        <strain evidence="1">KasaAsao</strain>
        <tissue evidence="1">Whole Snail</tissue>
    </source>
</reference>
<dbReference type="Proteomes" id="UP001233172">
    <property type="component" value="Unassembled WGS sequence"/>
</dbReference>
<dbReference type="InterPro" id="IPR011043">
    <property type="entry name" value="Gal_Oxase/kelch_b-propeller"/>
</dbReference>
<gene>
    <name evidence="1" type="ORF">Bpfe_023041</name>
</gene>
<comment type="caution">
    <text evidence="1">The sequence shown here is derived from an EMBL/GenBank/DDBJ whole genome shotgun (WGS) entry which is preliminary data.</text>
</comment>
<reference evidence="1" key="1">
    <citation type="journal article" date="2023" name="PLoS Negl. Trop. Dis.">
        <title>A genome sequence for Biomphalaria pfeifferi, the major vector snail for the human-infecting parasite Schistosoma mansoni.</title>
        <authorList>
            <person name="Bu L."/>
            <person name="Lu L."/>
            <person name="Laidemitt M.R."/>
            <person name="Zhang S.M."/>
            <person name="Mutuku M."/>
            <person name="Mkoji G."/>
            <person name="Steinauer M."/>
            <person name="Loker E.S."/>
        </authorList>
    </citation>
    <scope>NUCLEOTIDE SEQUENCE</scope>
    <source>
        <strain evidence="1">KasaAsao</strain>
    </source>
</reference>
<evidence type="ECO:0000313" key="2">
    <source>
        <dbReference type="Proteomes" id="UP001233172"/>
    </source>
</evidence>
<organism evidence="1 2">
    <name type="scientific">Biomphalaria pfeifferi</name>
    <name type="common">Bloodfluke planorb</name>
    <name type="synonym">Freshwater snail</name>
    <dbReference type="NCBI Taxonomy" id="112525"/>
    <lineage>
        <taxon>Eukaryota</taxon>
        <taxon>Metazoa</taxon>
        <taxon>Spiralia</taxon>
        <taxon>Lophotrochozoa</taxon>
        <taxon>Mollusca</taxon>
        <taxon>Gastropoda</taxon>
        <taxon>Heterobranchia</taxon>
        <taxon>Euthyneura</taxon>
        <taxon>Panpulmonata</taxon>
        <taxon>Hygrophila</taxon>
        <taxon>Lymnaeoidea</taxon>
        <taxon>Planorbidae</taxon>
        <taxon>Biomphalaria</taxon>
    </lineage>
</organism>